<feature type="compositionally biased region" description="Polar residues" evidence="1">
    <location>
        <begin position="291"/>
        <end position="304"/>
    </location>
</feature>
<dbReference type="GO" id="GO:0005739">
    <property type="term" value="C:mitochondrion"/>
    <property type="evidence" value="ECO:0007669"/>
    <property type="project" value="TreeGrafter"/>
</dbReference>
<dbReference type="OrthoDB" id="263617at2759"/>
<feature type="region of interest" description="Disordered" evidence="1">
    <location>
        <begin position="278"/>
        <end position="305"/>
    </location>
</feature>
<feature type="compositionally biased region" description="Basic and acidic residues" evidence="1">
    <location>
        <begin position="9"/>
        <end position="23"/>
    </location>
</feature>
<dbReference type="SUPFAM" id="SSF55315">
    <property type="entry name" value="L30e-like"/>
    <property type="match status" value="1"/>
</dbReference>
<dbReference type="EMBL" id="BDQF01000009">
    <property type="protein sequence ID" value="GAW80724.1"/>
    <property type="molecule type" value="Genomic_DNA"/>
</dbReference>
<dbReference type="AlphaFoldDB" id="A0A1Y1JL16"/>
<dbReference type="GeneID" id="39747440"/>
<accession>A0A1Y1JL16</accession>
<gene>
    <name evidence="3" type="ORF">PGO_082900</name>
</gene>
<dbReference type="InterPro" id="IPR004038">
    <property type="entry name" value="Ribosomal_eL8/eL30/eS12/Gad45"/>
</dbReference>
<dbReference type="GO" id="GO:0035368">
    <property type="term" value="F:selenocysteine insertion sequence binding"/>
    <property type="evidence" value="ECO:0007669"/>
    <property type="project" value="InterPro"/>
</dbReference>
<dbReference type="Proteomes" id="UP000195521">
    <property type="component" value="Unassembled WGS sequence"/>
</dbReference>
<dbReference type="GO" id="GO:1990904">
    <property type="term" value="C:ribonucleoprotein complex"/>
    <property type="evidence" value="ECO:0007669"/>
    <property type="project" value="TreeGrafter"/>
</dbReference>
<organism evidence="3 4">
    <name type="scientific">Plasmodium gonderi</name>
    <dbReference type="NCBI Taxonomy" id="77519"/>
    <lineage>
        <taxon>Eukaryota</taxon>
        <taxon>Sar</taxon>
        <taxon>Alveolata</taxon>
        <taxon>Apicomplexa</taxon>
        <taxon>Aconoidasida</taxon>
        <taxon>Haemosporida</taxon>
        <taxon>Plasmodiidae</taxon>
        <taxon>Plasmodium</taxon>
        <taxon>Plasmodium (Plasmodium)</taxon>
    </lineage>
</organism>
<dbReference type="OMA" id="NSINDHH"/>
<sequence length="555" mass="65048">MMRGIIGGRSERGDIRGRGERDKYRKKRLPCRGTNQWDEEMNAQQKIASKRNQMRMNNTDQCIKPKYVQIGDRVVKVNFSSDKKRRKEFEKKKKMNILIYQKKKKRKEFEKKKKIVNDLNKIIQAERDKGNLYFLPKKFKRKKKSKQKRFILLEKKIRHGIYNDILKEIQNGNMEMEKRTLVDKTKSLENYEKDTCIEFITCKKKWMVKSKTSAYYLNKRVNLRIEWGIEHGKTKRHTADKHHFEGMPIRVTNDESFTLEVASLKKIIFMRSGKSPMGQGLIGGKKRQQKKLLNSQHTSELTKQNAEKSKELLKTLVPQNDGMGRARSRTRYCSVNGLNLEMKVEVDKEKTSTVDVKKDNHIINIADEEKNSAMLNKRVLDNHTGYAPSAKQIKECILKNEKIINYIHVSRVQKKIYINEYVDHKITAELNELVKEFLHKISKSHEKLYLMKKKKRYILGLKESYKHICNNEPKLVILAPNIEPMTNNAFDDQVNKIICKCKEKNVPLVFALSKNLLGKCINKSRQSIISVVDNDSYIKECNAIVNLAKSLKLLQ</sequence>
<evidence type="ECO:0000259" key="2">
    <source>
        <dbReference type="Pfam" id="PF01248"/>
    </source>
</evidence>
<proteinExistence type="predicted"/>
<dbReference type="PANTHER" id="PTHR13284:SF4">
    <property type="entry name" value="C2H2-TYPE DOMAIN-CONTAINING PROTEIN"/>
    <property type="match status" value="1"/>
</dbReference>
<dbReference type="InterPro" id="IPR040051">
    <property type="entry name" value="SECISBP2"/>
</dbReference>
<reference evidence="4" key="1">
    <citation type="submission" date="2017-04" db="EMBL/GenBank/DDBJ databases">
        <title>Plasmodium gonderi genome.</title>
        <authorList>
            <person name="Arisue N."/>
            <person name="Honma H."/>
            <person name="Kawai S."/>
            <person name="Tougan T."/>
            <person name="Tanabe K."/>
            <person name="Horii T."/>
        </authorList>
    </citation>
    <scope>NUCLEOTIDE SEQUENCE [LARGE SCALE GENOMIC DNA]</scope>
    <source>
        <strain evidence="4">ATCC 30045</strain>
    </source>
</reference>
<feature type="region of interest" description="Disordered" evidence="1">
    <location>
        <begin position="1"/>
        <end position="25"/>
    </location>
</feature>
<dbReference type="InterPro" id="IPR029064">
    <property type="entry name" value="Ribosomal_eL30-like_sf"/>
</dbReference>
<evidence type="ECO:0000256" key="1">
    <source>
        <dbReference type="SAM" id="MobiDB-lite"/>
    </source>
</evidence>
<keyword evidence="4" id="KW-1185">Reference proteome</keyword>
<dbReference type="Pfam" id="PF01248">
    <property type="entry name" value="Ribosomal_L7Ae"/>
    <property type="match status" value="1"/>
</dbReference>
<dbReference type="RefSeq" id="XP_028543313.1">
    <property type="nucleotide sequence ID" value="XM_028687512.1"/>
</dbReference>
<feature type="domain" description="Ribosomal protein eL8/eL30/eS12/Gadd45" evidence="2">
    <location>
        <begin position="444"/>
        <end position="539"/>
    </location>
</feature>
<dbReference type="GO" id="GO:0043021">
    <property type="term" value="F:ribonucleoprotein complex binding"/>
    <property type="evidence" value="ECO:0007669"/>
    <property type="project" value="TreeGrafter"/>
</dbReference>
<name>A0A1Y1JL16_PLAGO</name>
<protein>
    <recommendedName>
        <fullName evidence="2">Ribosomal protein eL8/eL30/eS12/Gadd45 domain-containing protein</fullName>
    </recommendedName>
</protein>
<evidence type="ECO:0000313" key="3">
    <source>
        <dbReference type="EMBL" id="GAW80724.1"/>
    </source>
</evidence>
<dbReference type="Gene3D" id="3.30.1330.30">
    <property type="match status" value="1"/>
</dbReference>
<dbReference type="GO" id="GO:0003730">
    <property type="term" value="F:mRNA 3'-UTR binding"/>
    <property type="evidence" value="ECO:0007669"/>
    <property type="project" value="TreeGrafter"/>
</dbReference>
<evidence type="ECO:0000313" key="4">
    <source>
        <dbReference type="Proteomes" id="UP000195521"/>
    </source>
</evidence>
<dbReference type="PANTHER" id="PTHR13284">
    <property type="entry name" value="GH01354P"/>
    <property type="match status" value="1"/>
</dbReference>
<comment type="caution">
    <text evidence="3">The sequence shown here is derived from an EMBL/GenBank/DDBJ whole genome shotgun (WGS) entry which is preliminary data.</text>
</comment>